<keyword evidence="2" id="KW-1185">Reference proteome</keyword>
<dbReference type="EMBL" id="JAAIKE010000024">
    <property type="protein sequence ID" value="NEX48825.1"/>
    <property type="molecule type" value="Genomic_DNA"/>
</dbReference>
<dbReference type="RefSeq" id="WP_164615804.1">
    <property type="nucleotide sequence ID" value="NZ_JAAIKE010000024.1"/>
</dbReference>
<dbReference type="AlphaFoldDB" id="A0A6B3RY68"/>
<evidence type="ECO:0000313" key="1">
    <source>
        <dbReference type="EMBL" id="NEX48825.1"/>
    </source>
</evidence>
<sequence length="339" mass="38204">MWEGIEARVVENDRDAVVPLRRAFLAELVRSDLRPGTATKKMVAFDTTGGERLVWQVEATAQNFFLHRKWSDRVEAAGFVVKLFLYQNGQKDGARHSGLSRDWSFRTSDCIQVRVDSVGRLKELIALVGGDKGELALDPTAIARWIGVIRTMFPGFRHFDPPDSEFDQRERSYKLETSRNLRAGLEAASTDSEVLDAVLASISLKSSNLLDWRTSLPLMPNGDGDKELLQPALVRLARAALGPPEGHGAAMDEFVAVWRAAMPNPSDDPPRQIAEFLFFHLWPDSASYIRNIVRQDLWREGTGRPFPRHTQVSATYADELRFMRAVRAAFAERIWPRGT</sequence>
<comment type="caution">
    <text evidence="1">The sequence shown here is derived from an EMBL/GenBank/DDBJ whole genome shotgun (WGS) entry which is preliminary data.</text>
</comment>
<dbReference type="Proteomes" id="UP000481421">
    <property type="component" value="Unassembled WGS sequence"/>
</dbReference>
<organism evidence="1 2">
    <name type="scientific">Pseudotabrizicola algicola</name>
    <dbReference type="NCBI Taxonomy" id="2709381"/>
    <lineage>
        <taxon>Bacteria</taxon>
        <taxon>Pseudomonadati</taxon>
        <taxon>Pseudomonadota</taxon>
        <taxon>Alphaproteobacteria</taxon>
        <taxon>Rhodobacterales</taxon>
        <taxon>Paracoccaceae</taxon>
        <taxon>Pseudotabrizicola</taxon>
    </lineage>
</organism>
<protein>
    <submittedName>
        <fullName evidence="1">Uncharacterized protein</fullName>
    </submittedName>
</protein>
<accession>A0A6B3RY68</accession>
<proteinExistence type="predicted"/>
<evidence type="ECO:0000313" key="2">
    <source>
        <dbReference type="Proteomes" id="UP000481421"/>
    </source>
</evidence>
<name>A0A6B3RY68_9RHOB</name>
<gene>
    <name evidence="1" type="ORF">G3572_21790</name>
</gene>
<reference evidence="1 2" key="1">
    <citation type="submission" date="2020-02" db="EMBL/GenBank/DDBJ databases">
        <title>Rhodobacter algicola sp. nov., isolated from microalga culture.</title>
        <authorList>
            <person name="Park C.-Y."/>
        </authorList>
    </citation>
    <scope>NUCLEOTIDE SEQUENCE [LARGE SCALE GENOMIC DNA]</scope>
    <source>
        <strain evidence="1 2">ETT8</strain>
    </source>
</reference>